<dbReference type="EMBL" id="JABBPG010000012">
    <property type="protein sequence ID" value="NOU52844.1"/>
    <property type="molecule type" value="Genomic_DNA"/>
</dbReference>
<reference evidence="2 3" key="1">
    <citation type="submission" date="2020-04" db="EMBL/GenBank/DDBJ databases">
        <title>Pseudoalteromonas caenipelagi sp. nov., isolated from a tidal flat.</title>
        <authorList>
            <person name="Park S."/>
            <person name="Yoon J.-H."/>
        </authorList>
    </citation>
    <scope>NUCLEOTIDE SEQUENCE [LARGE SCALE GENOMIC DNA]</scope>
    <source>
        <strain evidence="2 3">JBTF-M23</strain>
    </source>
</reference>
<name>A0A849VM91_9GAMM</name>
<sequence length="398" mass="43960">MTQDIAQKFDADTAWLELQSTLQQQYAYLDRAGVDKDTLFEVFAPKLIVTQSKQAFADTAQMLLRHFYDPHLNLGPYNAQDYSVFPTGSDIYVNYQNQQFVVVDVKAGSAADVAGIRPNMEIIEIDGMPMHEAVKQVLGREISQLQPEQVNFAANVSLGGYRNTSRKVTAKGKDAEKHYHLAASYEAINAFRDGPMISFRKIDNFGYIRFNNGLGNNKTVDEFKQALAALADTKALIIDLRNTPSGGNTGVAEPILGHFVTHKTAYQRYQTQQVGLPYTHAEMATAYVEPSLPYYDKPFVVLAGHWTGSMGEGMTIGLDAIGAKTVIGAPMADLLGGIKTVQLKHSETWLELGFERLYHVNGSFREDFVPHIRLDTADKDSSGNDPALAKALSVLDRA</sequence>
<dbReference type="Pfam" id="PF03572">
    <property type="entry name" value="Peptidase_S41"/>
    <property type="match status" value="1"/>
</dbReference>
<dbReference type="GO" id="GO:0007165">
    <property type="term" value="P:signal transduction"/>
    <property type="evidence" value="ECO:0007669"/>
    <property type="project" value="TreeGrafter"/>
</dbReference>
<dbReference type="Proteomes" id="UP000586305">
    <property type="component" value="Unassembled WGS sequence"/>
</dbReference>
<dbReference type="GO" id="GO:0008236">
    <property type="term" value="F:serine-type peptidase activity"/>
    <property type="evidence" value="ECO:0007669"/>
    <property type="project" value="InterPro"/>
</dbReference>
<dbReference type="PANTHER" id="PTHR32060:SF22">
    <property type="entry name" value="CARBOXYL-TERMINAL-PROCESSING PEPTIDASE 3, CHLOROPLASTIC"/>
    <property type="match status" value="1"/>
</dbReference>
<evidence type="ECO:0000313" key="2">
    <source>
        <dbReference type="EMBL" id="NOU52844.1"/>
    </source>
</evidence>
<dbReference type="PANTHER" id="PTHR32060">
    <property type="entry name" value="TAIL-SPECIFIC PROTEASE"/>
    <property type="match status" value="1"/>
</dbReference>
<dbReference type="InterPro" id="IPR005151">
    <property type="entry name" value="Tail-specific_protease"/>
</dbReference>
<gene>
    <name evidence="2" type="ORF">HG263_20250</name>
</gene>
<accession>A0A849VM91</accession>
<dbReference type="GO" id="GO:0006508">
    <property type="term" value="P:proteolysis"/>
    <property type="evidence" value="ECO:0007669"/>
    <property type="project" value="UniProtKB-KW"/>
</dbReference>
<proteinExistence type="predicted"/>
<keyword evidence="3" id="KW-1185">Reference proteome</keyword>
<dbReference type="InterPro" id="IPR036034">
    <property type="entry name" value="PDZ_sf"/>
</dbReference>
<dbReference type="AlphaFoldDB" id="A0A849VM91"/>
<dbReference type="Gene3D" id="2.30.42.10">
    <property type="match status" value="1"/>
</dbReference>
<organism evidence="2 3">
    <name type="scientific">Pseudoalteromonas caenipelagi</name>
    <dbReference type="NCBI Taxonomy" id="2726988"/>
    <lineage>
        <taxon>Bacteria</taxon>
        <taxon>Pseudomonadati</taxon>
        <taxon>Pseudomonadota</taxon>
        <taxon>Gammaproteobacteria</taxon>
        <taxon>Alteromonadales</taxon>
        <taxon>Pseudoalteromonadaceae</taxon>
        <taxon>Pseudoalteromonas</taxon>
    </lineage>
</organism>
<comment type="caution">
    <text evidence="2">The sequence shown here is derived from an EMBL/GenBank/DDBJ whole genome shotgun (WGS) entry which is preliminary data.</text>
</comment>
<keyword evidence="2" id="KW-0645">Protease</keyword>
<keyword evidence="2" id="KW-0378">Hydrolase</keyword>
<dbReference type="InterPro" id="IPR029045">
    <property type="entry name" value="ClpP/crotonase-like_dom_sf"/>
</dbReference>
<dbReference type="GO" id="GO:0004175">
    <property type="term" value="F:endopeptidase activity"/>
    <property type="evidence" value="ECO:0007669"/>
    <property type="project" value="TreeGrafter"/>
</dbReference>
<dbReference type="SUPFAM" id="SSF50156">
    <property type="entry name" value="PDZ domain-like"/>
    <property type="match status" value="1"/>
</dbReference>
<feature type="domain" description="Tail specific protease" evidence="1">
    <location>
        <begin position="205"/>
        <end position="364"/>
    </location>
</feature>
<dbReference type="SUPFAM" id="SSF52096">
    <property type="entry name" value="ClpP/crotonase"/>
    <property type="match status" value="1"/>
</dbReference>
<protein>
    <submittedName>
        <fullName evidence="2">Carboxyl-terminal protease</fullName>
    </submittedName>
</protein>
<dbReference type="GO" id="GO:0030288">
    <property type="term" value="C:outer membrane-bounded periplasmic space"/>
    <property type="evidence" value="ECO:0007669"/>
    <property type="project" value="TreeGrafter"/>
</dbReference>
<evidence type="ECO:0000313" key="3">
    <source>
        <dbReference type="Proteomes" id="UP000586305"/>
    </source>
</evidence>
<dbReference type="Gene3D" id="3.90.226.10">
    <property type="entry name" value="2-enoyl-CoA Hydratase, Chain A, domain 1"/>
    <property type="match status" value="1"/>
</dbReference>
<evidence type="ECO:0000259" key="1">
    <source>
        <dbReference type="Pfam" id="PF03572"/>
    </source>
</evidence>
<dbReference type="Gene3D" id="3.30.750.44">
    <property type="match status" value="1"/>
</dbReference>